<dbReference type="Proteomes" id="UP000789396">
    <property type="component" value="Unassembled WGS sequence"/>
</dbReference>
<feature type="domain" description="Apple" evidence="1">
    <location>
        <begin position="40"/>
        <end position="78"/>
    </location>
</feature>
<dbReference type="InterPro" id="IPR003609">
    <property type="entry name" value="Pan_app"/>
</dbReference>
<feature type="non-terminal residue" evidence="2">
    <location>
        <position position="98"/>
    </location>
</feature>
<accession>A0A9N9IYC2</accession>
<reference evidence="2" key="1">
    <citation type="submission" date="2021-06" db="EMBL/GenBank/DDBJ databases">
        <authorList>
            <person name="Kallberg Y."/>
            <person name="Tangrot J."/>
            <person name="Rosling A."/>
        </authorList>
    </citation>
    <scope>NUCLEOTIDE SEQUENCE</scope>
    <source>
        <strain evidence="2">IN212</strain>
    </source>
</reference>
<name>A0A9N9IYC2_9GLOM</name>
<dbReference type="Pfam" id="PF00024">
    <property type="entry name" value="PAN_1"/>
    <property type="match status" value="1"/>
</dbReference>
<proteinExistence type="predicted"/>
<gene>
    <name evidence="2" type="ORF">RFULGI_LOCUS13892</name>
</gene>
<organism evidence="2 3">
    <name type="scientific">Racocetra fulgida</name>
    <dbReference type="NCBI Taxonomy" id="60492"/>
    <lineage>
        <taxon>Eukaryota</taxon>
        <taxon>Fungi</taxon>
        <taxon>Fungi incertae sedis</taxon>
        <taxon>Mucoromycota</taxon>
        <taxon>Glomeromycotina</taxon>
        <taxon>Glomeromycetes</taxon>
        <taxon>Diversisporales</taxon>
        <taxon>Gigasporaceae</taxon>
        <taxon>Racocetra</taxon>
    </lineage>
</organism>
<evidence type="ECO:0000313" key="3">
    <source>
        <dbReference type="Proteomes" id="UP000789396"/>
    </source>
</evidence>
<evidence type="ECO:0000313" key="2">
    <source>
        <dbReference type="EMBL" id="CAG8755144.1"/>
    </source>
</evidence>
<dbReference type="OrthoDB" id="6430118at2759"/>
<dbReference type="EMBL" id="CAJVPZ010038217">
    <property type="protein sequence ID" value="CAG8755144.1"/>
    <property type="molecule type" value="Genomic_DNA"/>
</dbReference>
<protein>
    <submittedName>
        <fullName evidence="2">6789_t:CDS:1</fullName>
    </submittedName>
</protein>
<dbReference type="AlphaFoldDB" id="A0A9N9IYC2"/>
<sequence>CNNVTAIPKDDCCRDGGLGRNQMMDGNNLLPTDFYMRVDNITDTKECCKRCYEEPSCVYYIHILDSNTCDIYGDSIRTCFPLFEPPPSSNGDEATGII</sequence>
<feature type="non-terminal residue" evidence="2">
    <location>
        <position position="1"/>
    </location>
</feature>
<keyword evidence="3" id="KW-1185">Reference proteome</keyword>
<comment type="caution">
    <text evidence="2">The sequence shown here is derived from an EMBL/GenBank/DDBJ whole genome shotgun (WGS) entry which is preliminary data.</text>
</comment>
<evidence type="ECO:0000259" key="1">
    <source>
        <dbReference type="Pfam" id="PF00024"/>
    </source>
</evidence>